<comment type="caution">
    <text evidence="1">The sequence shown here is derived from an EMBL/GenBank/DDBJ whole genome shotgun (WGS) entry which is preliminary data.</text>
</comment>
<dbReference type="Gene3D" id="1.20.120.640">
    <property type="entry name" value="Anticodon-binding domain of a subclass of class I aminoacyl-tRNA synthetases"/>
    <property type="match status" value="1"/>
</dbReference>
<proteinExistence type="predicted"/>
<keyword evidence="2" id="KW-1185">Reference proteome</keyword>
<organism evidence="1 2">
    <name type="scientific">Actinoallomurus spadix</name>
    <dbReference type="NCBI Taxonomy" id="79912"/>
    <lineage>
        <taxon>Bacteria</taxon>
        <taxon>Bacillati</taxon>
        <taxon>Actinomycetota</taxon>
        <taxon>Actinomycetes</taxon>
        <taxon>Streptosporangiales</taxon>
        <taxon>Thermomonosporaceae</taxon>
        <taxon>Actinoallomurus</taxon>
    </lineage>
</organism>
<dbReference type="Proteomes" id="UP001501822">
    <property type="component" value="Unassembled WGS sequence"/>
</dbReference>
<evidence type="ECO:0000313" key="1">
    <source>
        <dbReference type="EMBL" id="GAA0357044.1"/>
    </source>
</evidence>
<evidence type="ECO:0000313" key="2">
    <source>
        <dbReference type="Proteomes" id="UP001501822"/>
    </source>
</evidence>
<protein>
    <submittedName>
        <fullName evidence="1">Uncharacterized protein</fullName>
    </submittedName>
</protein>
<sequence>MLRLYDPGTGRLTEIVPARPGVVRVASTDDLRAQVVGDLIRRLASRHRLRALGIWNTVPGASDLGVRPAELTSGPADVHVGPTVGRWVPVPWDGLDPLAARLALLETHYRADLPHTRTDLAAADSSLTALRRRVAGWAESPGRPPERAYVEEAVAYLDADLDTPAALSCLSRLAEDDSVPPGAKFETAVELDMILGLDLVRLVGRL</sequence>
<dbReference type="EMBL" id="BAAABM010000047">
    <property type="protein sequence ID" value="GAA0357044.1"/>
    <property type="molecule type" value="Genomic_DNA"/>
</dbReference>
<dbReference type="RefSeq" id="WP_252802347.1">
    <property type="nucleotide sequence ID" value="NZ_BAAABM010000047.1"/>
</dbReference>
<reference evidence="2" key="1">
    <citation type="journal article" date="2019" name="Int. J. Syst. Evol. Microbiol.">
        <title>The Global Catalogue of Microorganisms (GCM) 10K type strain sequencing project: providing services to taxonomists for standard genome sequencing and annotation.</title>
        <authorList>
            <consortium name="The Broad Institute Genomics Platform"/>
            <consortium name="The Broad Institute Genome Sequencing Center for Infectious Disease"/>
            <person name="Wu L."/>
            <person name="Ma J."/>
        </authorList>
    </citation>
    <scope>NUCLEOTIDE SEQUENCE [LARGE SCALE GENOMIC DNA]</scope>
    <source>
        <strain evidence="2">JCM 3146</strain>
    </source>
</reference>
<gene>
    <name evidence="1" type="ORF">GCM10010151_53380</name>
</gene>
<accession>A0ABP3GX53</accession>
<name>A0ABP3GX53_9ACTN</name>